<dbReference type="Pfam" id="PF00356">
    <property type="entry name" value="LacI"/>
    <property type="match status" value="1"/>
</dbReference>
<reference evidence="5 6" key="1">
    <citation type="submission" date="2020-02" db="EMBL/GenBank/DDBJ databases">
        <title>Characterization of phylogenetic diversity of novel bifidobacterial species isolated in Czech ZOOs.</title>
        <authorList>
            <person name="Lugli G.A."/>
            <person name="Vera N.B."/>
            <person name="Ventura M."/>
        </authorList>
    </citation>
    <scope>NUCLEOTIDE SEQUENCE [LARGE SCALE GENOMIC DNA]</scope>
    <source>
        <strain evidence="5 6">DSM 109957</strain>
    </source>
</reference>
<evidence type="ECO:0000256" key="2">
    <source>
        <dbReference type="ARBA" id="ARBA00023125"/>
    </source>
</evidence>
<keyword evidence="6" id="KW-1185">Reference proteome</keyword>
<dbReference type="Gene3D" id="3.40.50.2300">
    <property type="match status" value="2"/>
</dbReference>
<comment type="caution">
    <text evidence="5">The sequence shown here is derived from an EMBL/GenBank/DDBJ whole genome shotgun (WGS) entry which is preliminary data.</text>
</comment>
<dbReference type="GO" id="GO:0000976">
    <property type="term" value="F:transcription cis-regulatory region binding"/>
    <property type="evidence" value="ECO:0007669"/>
    <property type="project" value="TreeGrafter"/>
</dbReference>
<keyword evidence="1" id="KW-0805">Transcription regulation</keyword>
<gene>
    <name evidence="5" type="ORF">G1C95_2117</name>
</gene>
<dbReference type="SUPFAM" id="SSF53822">
    <property type="entry name" value="Periplasmic binding protein-like I"/>
    <property type="match status" value="1"/>
</dbReference>
<dbReference type="InterPro" id="IPR010982">
    <property type="entry name" value="Lambda_DNA-bd_dom_sf"/>
</dbReference>
<evidence type="ECO:0000256" key="3">
    <source>
        <dbReference type="ARBA" id="ARBA00023163"/>
    </source>
</evidence>
<dbReference type="RefSeq" id="WP_169172938.1">
    <property type="nucleotide sequence ID" value="NZ_JAAIII010000007.1"/>
</dbReference>
<dbReference type="SMART" id="SM00354">
    <property type="entry name" value="HTH_LACI"/>
    <property type="match status" value="1"/>
</dbReference>
<evidence type="ECO:0000313" key="5">
    <source>
        <dbReference type="EMBL" id="NMM94929.1"/>
    </source>
</evidence>
<protein>
    <submittedName>
        <fullName evidence="5">LacI family transcriptional regulator</fullName>
    </submittedName>
</protein>
<keyword evidence="2" id="KW-0238">DNA-binding</keyword>
<dbReference type="InterPro" id="IPR001761">
    <property type="entry name" value="Peripla_BP/Lac1_sug-bd_dom"/>
</dbReference>
<dbReference type="EMBL" id="JAAIII010000007">
    <property type="protein sequence ID" value="NMM94929.1"/>
    <property type="molecule type" value="Genomic_DNA"/>
</dbReference>
<dbReference type="PROSITE" id="PS50932">
    <property type="entry name" value="HTH_LACI_2"/>
    <property type="match status" value="1"/>
</dbReference>
<dbReference type="PROSITE" id="PS00356">
    <property type="entry name" value="HTH_LACI_1"/>
    <property type="match status" value="1"/>
</dbReference>
<dbReference type="Pfam" id="PF00532">
    <property type="entry name" value="Peripla_BP_1"/>
    <property type="match status" value="1"/>
</dbReference>
<dbReference type="CDD" id="cd01392">
    <property type="entry name" value="HTH_LacI"/>
    <property type="match status" value="1"/>
</dbReference>
<evidence type="ECO:0000256" key="1">
    <source>
        <dbReference type="ARBA" id="ARBA00023015"/>
    </source>
</evidence>
<evidence type="ECO:0000313" key="6">
    <source>
        <dbReference type="Proteomes" id="UP000532194"/>
    </source>
</evidence>
<dbReference type="SUPFAM" id="SSF47413">
    <property type="entry name" value="lambda repressor-like DNA-binding domains"/>
    <property type="match status" value="1"/>
</dbReference>
<evidence type="ECO:0000259" key="4">
    <source>
        <dbReference type="PROSITE" id="PS50932"/>
    </source>
</evidence>
<dbReference type="InterPro" id="IPR000843">
    <property type="entry name" value="HTH_LacI"/>
</dbReference>
<dbReference type="AlphaFoldDB" id="A0A7Y0ERB9"/>
<dbReference type="GO" id="GO:0003700">
    <property type="term" value="F:DNA-binding transcription factor activity"/>
    <property type="evidence" value="ECO:0007669"/>
    <property type="project" value="TreeGrafter"/>
</dbReference>
<dbReference type="InterPro" id="IPR028082">
    <property type="entry name" value="Peripla_BP_I"/>
</dbReference>
<dbReference type="Gene3D" id="1.10.260.40">
    <property type="entry name" value="lambda repressor-like DNA-binding domains"/>
    <property type="match status" value="1"/>
</dbReference>
<keyword evidence="3" id="KW-0804">Transcription</keyword>
<name>A0A7Y0ERB9_9BIFI</name>
<feature type="domain" description="HTH lacI-type" evidence="4">
    <location>
        <begin position="2"/>
        <end position="56"/>
    </location>
</feature>
<sequence>MVSIKDVARSAGVSPQTVSNYLNNPGIVKASTRSLVAAAIDELGYTPNASARRLRTQRSNTIAIGIAPVSYSRVYDRFLHAIATEADAHNLRIILYKTDSKSDEIRQFESLTAGGDVDSFVLADTVHNDPRIPWLIEHKQAFVLFGRPWGESNMNDPTVPWVDVDGYAGIALMTQKLILTGHKRIGFIGWPGTSGTGDDRKAGWRDTLLAAKMASEQQLDALCVDALDDIAAGHAACLTLLERQPDLDAIVCVSDTLAAGAVMSLTASPTHNITVTGFDNTVSSQSFGFPTIDQPLTACAQEIVRIIQQQLDGAASHAQCSAVPAQTSAPVTHDASFHGAATVSPHSATTAAKSDSRHVLLTPALIWR</sequence>
<dbReference type="PANTHER" id="PTHR30146:SF109">
    <property type="entry name" value="HTH-TYPE TRANSCRIPTIONAL REGULATOR GALS"/>
    <property type="match status" value="1"/>
</dbReference>
<organism evidence="5 6">
    <name type="scientific">Bifidobacterium oedipodis</name>
    <dbReference type="NCBI Taxonomy" id="2675322"/>
    <lineage>
        <taxon>Bacteria</taxon>
        <taxon>Bacillati</taxon>
        <taxon>Actinomycetota</taxon>
        <taxon>Actinomycetes</taxon>
        <taxon>Bifidobacteriales</taxon>
        <taxon>Bifidobacteriaceae</taxon>
        <taxon>Bifidobacterium</taxon>
    </lineage>
</organism>
<proteinExistence type="predicted"/>
<dbReference type="Proteomes" id="UP000532194">
    <property type="component" value="Unassembled WGS sequence"/>
</dbReference>
<dbReference type="PANTHER" id="PTHR30146">
    <property type="entry name" value="LACI-RELATED TRANSCRIPTIONAL REPRESSOR"/>
    <property type="match status" value="1"/>
</dbReference>
<accession>A0A7Y0ERB9</accession>